<accession>A0A843USK3</accession>
<feature type="chain" id="PRO_5032754018" description="Secreted protein" evidence="1">
    <location>
        <begin position="18"/>
        <end position="165"/>
    </location>
</feature>
<feature type="signal peptide" evidence="1">
    <location>
        <begin position="1"/>
        <end position="17"/>
    </location>
</feature>
<organism evidence="2 3">
    <name type="scientific">Colocasia esculenta</name>
    <name type="common">Wild taro</name>
    <name type="synonym">Arum esculentum</name>
    <dbReference type="NCBI Taxonomy" id="4460"/>
    <lineage>
        <taxon>Eukaryota</taxon>
        <taxon>Viridiplantae</taxon>
        <taxon>Streptophyta</taxon>
        <taxon>Embryophyta</taxon>
        <taxon>Tracheophyta</taxon>
        <taxon>Spermatophyta</taxon>
        <taxon>Magnoliopsida</taxon>
        <taxon>Liliopsida</taxon>
        <taxon>Araceae</taxon>
        <taxon>Aroideae</taxon>
        <taxon>Colocasieae</taxon>
        <taxon>Colocasia</taxon>
    </lineage>
</organism>
<gene>
    <name evidence="2" type="ORF">Taro_019115</name>
</gene>
<evidence type="ECO:0000256" key="1">
    <source>
        <dbReference type="SAM" id="SignalP"/>
    </source>
</evidence>
<evidence type="ECO:0000313" key="3">
    <source>
        <dbReference type="Proteomes" id="UP000652761"/>
    </source>
</evidence>
<name>A0A843USK3_COLES</name>
<reference evidence="2" key="1">
    <citation type="submission" date="2017-07" db="EMBL/GenBank/DDBJ databases">
        <title>Taro Niue Genome Assembly and Annotation.</title>
        <authorList>
            <person name="Atibalentja N."/>
            <person name="Keating K."/>
            <person name="Fields C.J."/>
        </authorList>
    </citation>
    <scope>NUCLEOTIDE SEQUENCE</scope>
    <source>
        <strain evidence="2">Niue_2</strain>
        <tissue evidence="2">Leaf</tissue>
    </source>
</reference>
<comment type="caution">
    <text evidence="2">The sequence shown here is derived from an EMBL/GenBank/DDBJ whole genome shotgun (WGS) entry which is preliminary data.</text>
</comment>
<dbReference type="EMBL" id="NMUH01000912">
    <property type="protein sequence ID" value="MQL86585.1"/>
    <property type="molecule type" value="Genomic_DNA"/>
</dbReference>
<protein>
    <recommendedName>
        <fullName evidence="4">Secreted protein</fullName>
    </recommendedName>
</protein>
<evidence type="ECO:0000313" key="2">
    <source>
        <dbReference type="EMBL" id="MQL86585.1"/>
    </source>
</evidence>
<keyword evidence="3" id="KW-1185">Reference proteome</keyword>
<evidence type="ECO:0008006" key="4">
    <source>
        <dbReference type="Google" id="ProtNLM"/>
    </source>
</evidence>
<dbReference type="Proteomes" id="UP000652761">
    <property type="component" value="Unassembled WGS sequence"/>
</dbReference>
<dbReference type="AlphaFoldDB" id="A0A843USK3"/>
<proteinExistence type="predicted"/>
<sequence length="165" mass="18927">MLCTFLVAVVLPSRLRCIAWLPCVLVRFPRTICGCSGEGFSQDCFVLVSAVVVPPQSMRCIVGLAGAFWRVFPRGMPWWFWWRSASCLFRATIVFPLWFEVWDAKGFGVLSWHRPDSPLSHCLSLRWFRSHIVVSGVRPQLGQGAVWRVLCVLWRLYLALARGQR</sequence>
<keyword evidence="1" id="KW-0732">Signal</keyword>